<dbReference type="RefSeq" id="WP_068361183.1">
    <property type="nucleotide sequence ID" value="NZ_CP019337.1"/>
</dbReference>
<dbReference type="EMBL" id="LSFL01000035">
    <property type="protein sequence ID" value="OBY63210.1"/>
    <property type="molecule type" value="Genomic_DNA"/>
</dbReference>
<dbReference type="Proteomes" id="UP000092612">
    <property type="component" value="Unassembled WGS sequence"/>
</dbReference>
<dbReference type="AlphaFoldDB" id="A0A1B8TUD8"/>
<evidence type="ECO:0000313" key="1">
    <source>
        <dbReference type="EMBL" id="OBY63210.1"/>
    </source>
</evidence>
<evidence type="ECO:0000313" key="2">
    <source>
        <dbReference type="Proteomes" id="UP000092612"/>
    </source>
</evidence>
<dbReference type="STRING" id="996801.BW723_05445"/>
<protein>
    <recommendedName>
        <fullName evidence="3">Adhesin domain-containing protein</fullName>
    </recommendedName>
</protein>
<dbReference type="KEGG" id="prn:BW723_05445"/>
<reference evidence="2" key="1">
    <citation type="submission" date="2016-02" db="EMBL/GenBank/DDBJ databases">
        <title>Paenibacillus sp. LPB0068, isolated from Crassostrea gigas.</title>
        <authorList>
            <person name="Shin S.-K."/>
            <person name="Yi H."/>
        </authorList>
    </citation>
    <scope>NUCLEOTIDE SEQUENCE [LARGE SCALE GENOMIC DNA]</scope>
    <source>
        <strain evidence="2">KCTC 23969</strain>
    </source>
</reference>
<keyword evidence="2" id="KW-1185">Reference proteome</keyword>
<accession>A0A1B8TUD8</accession>
<sequence length="386" mass="45234">MKPYIFSIILFFSITFSFAQTKEVLLKKSFKVDENTILNLDLDNTDVHLIASKDDKIHFNYQITFYNYSQRKIDDILDESVIKTSKKQNQLFLKAKNSKYLGINLRFKPNIDFTNFKNPINNVYKEYLKNYYKKIRDRKYVQKTKDSLLKEIDFSIGSDYENYIKKDIDNFPQKTPLKTDKKIEKKFIIQVPKYVQLRIKSIESNINCDYDINTEFKLESFKGIFKFKNLSGKLNQIISSNGILETYSIANGKTDFRDMRKVMIGATSNSKIVTETSKIQIGEIGKNVSIKDFNSKLYLYNFSENFTKFNLIGDYSELNFYKIKENNFSMDVSGFNTTLNMNGVKTTFGISKEEKMTKILQKKRKENIPFLGNIEVELKHGIINLK</sequence>
<name>A0A1B8TUD8_9FLAO</name>
<evidence type="ECO:0008006" key="3">
    <source>
        <dbReference type="Google" id="ProtNLM"/>
    </source>
</evidence>
<comment type="caution">
    <text evidence="1">The sequence shown here is derived from an EMBL/GenBank/DDBJ whole genome shotgun (WGS) entry which is preliminary data.</text>
</comment>
<organism evidence="1 2">
    <name type="scientific">Polaribacter reichenbachii</name>
    <dbReference type="NCBI Taxonomy" id="996801"/>
    <lineage>
        <taxon>Bacteria</taxon>
        <taxon>Pseudomonadati</taxon>
        <taxon>Bacteroidota</taxon>
        <taxon>Flavobacteriia</taxon>
        <taxon>Flavobacteriales</taxon>
        <taxon>Flavobacteriaceae</taxon>
    </lineage>
</organism>
<gene>
    <name evidence="1" type="ORF">LPB301_10265</name>
</gene>
<proteinExistence type="predicted"/>
<dbReference type="OrthoDB" id="1198548at2"/>